<name>A0A7C9GTP2_9SPHN</name>
<dbReference type="OrthoDB" id="7464310at2"/>
<comment type="caution">
    <text evidence="1">The sequence shown here is derived from an EMBL/GenBank/DDBJ whole genome shotgun (WGS) entry which is preliminary data.</text>
</comment>
<reference evidence="1 2" key="1">
    <citation type="submission" date="2019-09" db="EMBL/GenBank/DDBJ databases">
        <title>Polymorphobacter sp. isolated from a lake in China.</title>
        <authorList>
            <person name="Liu Z."/>
        </authorList>
    </citation>
    <scope>NUCLEOTIDE SEQUENCE [LARGE SCALE GENOMIC DNA]</scope>
    <source>
        <strain evidence="1 2">D40P</strain>
    </source>
</reference>
<gene>
    <name evidence="1" type="ORF">F3168_04500</name>
</gene>
<dbReference type="Proteomes" id="UP000481327">
    <property type="component" value="Unassembled WGS sequence"/>
</dbReference>
<keyword evidence="2" id="KW-1185">Reference proteome</keyword>
<proteinExistence type="predicted"/>
<evidence type="ECO:0000313" key="1">
    <source>
        <dbReference type="EMBL" id="MQT16518.1"/>
    </source>
</evidence>
<dbReference type="RefSeq" id="WP_152576908.1">
    <property type="nucleotide sequence ID" value="NZ_JAATJI010000001.1"/>
</dbReference>
<organism evidence="1 2">
    <name type="scientific">Sandarakinorhabdus fusca</name>
    <dbReference type="NCBI Taxonomy" id="1439888"/>
    <lineage>
        <taxon>Bacteria</taxon>
        <taxon>Pseudomonadati</taxon>
        <taxon>Pseudomonadota</taxon>
        <taxon>Alphaproteobacteria</taxon>
        <taxon>Sphingomonadales</taxon>
        <taxon>Sphingosinicellaceae</taxon>
        <taxon>Sandarakinorhabdus</taxon>
    </lineage>
</organism>
<evidence type="ECO:0000313" key="2">
    <source>
        <dbReference type="Proteomes" id="UP000481327"/>
    </source>
</evidence>
<dbReference type="SUPFAM" id="SSF56935">
    <property type="entry name" value="Porins"/>
    <property type="match status" value="2"/>
</dbReference>
<dbReference type="AlphaFoldDB" id="A0A7C9GTP2"/>
<sequence length="419" mass="44568">MVALLAAAPVAAAPNTDGDNGPVLGAGLLSTPMVQGRAWTVGFNMNTLSDTNFRRTKEPEAGVRLTPSVSAAVGLPVGRQQLFLGGDFGRDYLLGNPEFNRNRSSIGGGVAWKLGSRCSGVVGAEYSSRLSFVFDQAELTDNVQNTDVIAASASCQTATGLGFAGSVRKSGIRNERPERAAFDLDSTTYSPSISYGTPTIGQFSLSGNFNNVSYPNRFAPTIDGPVGEGVRILSGRLGYSRNLGSRLQLSFGGSYLKTTPSPGVILAIDANGQVVQVPRDSFTGSGFDFSLDYSASSRLSIGIMATRNVRVSPNVGALFIVAQGYSANVNYKLSSKLDAGVGATHYRNDYRGSFTTPDEVRLRNNDTTTRVYAQLDYSPVALYSIGVVVAHQQRNADPDDFDFKSTTALLRLRVKFGRG</sequence>
<protein>
    <submittedName>
        <fullName evidence="1">Outer membrane beta-barrel protein</fullName>
    </submittedName>
</protein>
<dbReference type="EMBL" id="WIOL01000001">
    <property type="protein sequence ID" value="MQT16518.1"/>
    <property type="molecule type" value="Genomic_DNA"/>
</dbReference>
<accession>A0A7C9GTP2</accession>